<evidence type="ECO:0000256" key="16">
    <source>
        <dbReference type="HAMAP-Rule" id="MF_00427"/>
    </source>
</evidence>
<dbReference type="PIRSF" id="PIRSF009437">
    <property type="entry name" value="NQR-1_subunit_C"/>
    <property type="match status" value="1"/>
</dbReference>
<dbReference type="NCBIfam" id="TIGR01938">
    <property type="entry name" value="nqrC"/>
    <property type="match status" value="1"/>
</dbReference>
<feature type="domain" description="FMN-binding" evidence="18">
    <location>
        <begin position="128"/>
        <end position="227"/>
    </location>
</feature>
<evidence type="ECO:0000256" key="12">
    <source>
        <dbReference type="ARBA" id="ARBA00023065"/>
    </source>
</evidence>
<comment type="caution">
    <text evidence="19">The sequence shown here is derived from an EMBL/GenBank/DDBJ whole genome shotgun (WGS) entry which is preliminary data.</text>
</comment>
<gene>
    <name evidence="16" type="primary">nqrC</name>
    <name evidence="19" type="ORF">GCM10023331_18830</name>
</gene>
<organism evidence="19 20">
    <name type="scientific">Algivirga pacifica</name>
    <dbReference type="NCBI Taxonomy" id="1162670"/>
    <lineage>
        <taxon>Bacteria</taxon>
        <taxon>Pseudomonadati</taxon>
        <taxon>Bacteroidota</taxon>
        <taxon>Cytophagia</taxon>
        <taxon>Cytophagales</taxon>
        <taxon>Flammeovirgaceae</taxon>
        <taxon>Algivirga</taxon>
    </lineage>
</organism>
<comment type="similarity">
    <text evidence="16 17">Belongs to the NqrC family.</text>
</comment>
<keyword evidence="13 16" id="KW-0830">Ubiquinone</keyword>
<sequence>MRQSNGYIIGFAIAMTVIMGGLLAFISESLKERQQREILLDTKKQILGAVDITGDDKAALSKQFDEQVEAVVVNSKGEEVAYEGEILKINIQKEWKKKDDSQKLLPVYKMKGEGGKATAYILPVYGYGLWNTIWGYVALEEDLKTIKGVVFDHAGETPGLGARIADADIQERYVGKKIFEEGDLKPVVMVKGEGNQITSDYKVDGMSGATLTAVGLNDMLADYLELYKSYIKDLKGTSAVSMN</sequence>
<dbReference type="HAMAP" id="MF_00427">
    <property type="entry name" value="NqrC"/>
    <property type="match status" value="1"/>
</dbReference>
<evidence type="ECO:0000256" key="17">
    <source>
        <dbReference type="PIRNR" id="PIRNR009437"/>
    </source>
</evidence>
<evidence type="ECO:0000256" key="6">
    <source>
        <dbReference type="ARBA" id="ARBA00022643"/>
    </source>
</evidence>
<keyword evidence="9 16" id="KW-1133">Transmembrane helix</keyword>
<evidence type="ECO:0000256" key="9">
    <source>
        <dbReference type="ARBA" id="ARBA00022989"/>
    </source>
</evidence>
<reference evidence="20" key="1">
    <citation type="journal article" date="2019" name="Int. J. Syst. Evol. Microbiol.">
        <title>The Global Catalogue of Microorganisms (GCM) 10K type strain sequencing project: providing services to taxonomists for standard genome sequencing and annotation.</title>
        <authorList>
            <consortium name="The Broad Institute Genomics Platform"/>
            <consortium name="The Broad Institute Genome Sequencing Center for Infectious Disease"/>
            <person name="Wu L."/>
            <person name="Ma J."/>
        </authorList>
    </citation>
    <scope>NUCLEOTIDE SEQUENCE [LARGE SCALE GENOMIC DNA]</scope>
    <source>
        <strain evidence="20">JCM 18326</strain>
    </source>
</reference>
<evidence type="ECO:0000256" key="15">
    <source>
        <dbReference type="ARBA" id="ARBA00023201"/>
    </source>
</evidence>
<comment type="subcellular location">
    <subcellularLocation>
        <location evidence="16">Cell membrane</location>
        <topology evidence="16">Single-pass membrane protein</topology>
    </subcellularLocation>
</comment>
<dbReference type="RefSeq" id="WP_345371234.1">
    <property type="nucleotide sequence ID" value="NZ_BAABJX010000029.1"/>
</dbReference>
<dbReference type="EC" id="7.2.1.1" evidence="16 17"/>
<keyword evidence="11 16" id="KW-0915">Sodium</keyword>
<name>A0ABP9DAA3_9BACT</name>
<comment type="catalytic activity">
    <reaction evidence="16 17">
        <text>a ubiquinone + n Na(+)(in) + NADH + H(+) = a ubiquinol + n Na(+)(out) + NAD(+)</text>
        <dbReference type="Rhea" id="RHEA:47748"/>
        <dbReference type="Rhea" id="RHEA-COMP:9565"/>
        <dbReference type="Rhea" id="RHEA-COMP:9566"/>
        <dbReference type="ChEBI" id="CHEBI:15378"/>
        <dbReference type="ChEBI" id="CHEBI:16389"/>
        <dbReference type="ChEBI" id="CHEBI:17976"/>
        <dbReference type="ChEBI" id="CHEBI:29101"/>
        <dbReference type="ChEBI" id="CHEBI:57540"/>
        <dbReference type="ChEBI" id="CHEBI:57945"/>
        <dbReference type="EC" id="7.2.1.1"/>
    </reaction>
</comment>
<evidence type="ECO:0000313" key="19">
    <source>
        <dbReference type="EMBL" id="GAA4833850.1"/>
    </source>
</evidence>
<keyword evidence="7 16" id="KW-0812">Transmembrane</keyword>
<keyword evidence="15 16" id="KW-0739">Sodium transport</keyword>
<keyword evidence="20" id="KW-1185">Reference proteome</keyword>
<proteinExistence type="inferred from homology"/>
<comment type="caution">
    <text evidence="16">Lacks conserved residue(s) required for the propagation of feature annotation.</text>
</comment>
<evidence type="ECO:0000256" key="4">
    <source>
        <dbReference type="ARBA" id="ARBA00022553"/>
    </source>
</evidence>
<feature type="modified residue" description="FMN phosphoryl threonine" evidence="16">
    <location>
        <position position="210"/>
    </location>
</feature>
<evidence type="ECO:0000256" key="13">
    <source>
        <dbReference type="ARBA" id="ARBA00023075"/>
    </source>
</evidence>
<dbReference type="SMART" id="SM00900">
    <property type="entry name" value="FMN_bind"/>
    <property type="match status" value="1"/>
</dbReference>
<evidence type="ECO:0000313" key="20">
    <source>
        <dbReference type="Proteomes" id="UP001500298"/>
    </source>
</evidence>
<dbReference type="PANTHER" id="PTHR37838">
    <property type="entry name" value="NA(+)-TRANSLOCATING NADH-QUINONE REDUCTASE SUBUNIT C"/>
    <property type="match status" value="1"/>
</dbReference>
<comment type="subunit">
    <text evidence="16 17">Composed of six subunits; NqrA, NqrB, NqrC, NqrD, NqrE and NqrF.</text>
</comment>
<evidence type="ECO:0000256" key="11">
    <source>
        <dbReference type="ARBA" id="ARBA00023053"/>
    </source>
</evidence>
<dbReference type="PANTHER" id="PTHR37838:SF1">
    <property type="entry name" value="NA(+)-TRANSLOCATING NADH-QUINONE REDUCTASE SUBUNIT C"/>
    <property type="match status" value="1"/>
</dbReference>
<keyword evidence="1 16" id="KW-0813">Transport</keyword>
<comment type="function">
    <text evidence="16">NQR complex catalyzes the reduction of ubiquinone-1 to ubiquinol by two successive reactions, coupled with the transport of Na(+) ions from the cytoplasm to the periplasm. NqrA to NqrE are probably involved in the second step, the conversion of ubisemiquinone to ubiquinol.</text>
</comment>
<keyword evidence="12 16" id="KW-0406">Ion transport</keyword>
<keyword evidence="14 16" id="KW-0472">Membrane</keyword>
<feature type="transmembrane region" description="Helical" evidence="16">
    <location>
        <begin position="6"/>
        <end position="26"/>
    </location>
</feature>
<keyword evidence="5 16" id="KW-0285">Flavoprotein</keyword>
<keyword evidence="4 16" id="KW-0597">Phosphoprotein</keyword>
<evidence type="ECO:0000256" key="5">
    <source>
        <dbReference type="ARBA" id="ARBA00022630"/>
    </source>
</evidence>
<keyword evidence="10 16" id="KW-0520">NAD</keyword>
<dbReference type="Proteomes" id="UP001500298">
    <property type="component" value="Unassembled WGS sequence"/>
</dbReference>
<protein>
    <recommendedName>
        <fullName evidence="16 17">Na(+)-translocating NADH-quinone reductase subunit C</fullName>
        <shortName evidence="16 17">Na(+)-NQR subunit C</shortName>
        <shortName evidence="16 17">Na(+)-translocating NQR subunit C</shortName>
        <ecNumber evidence="16 17">7.2.1.1</ecNumber>
    </recommendedName>
    <alternativeName>
        <fullName evidence="16 17">NQR complex subunit C</fullName>
    </alternativeName>
    <alternativeName>
        <fullName evidence="16 17">NQR-1 subunit C</fullName>
    </alternativeName>
</protein>
<evidence type="ECO:0000256" key="3">
    <source>
        <dbReference type="ARBA" id="ARBA00022519"/>
    </source>
</evidence>
<accession>A0ABP9DAA3</accession>
<dbReference type="InterPro" id="IPR007329">
    <property type="entry name" value="FMN-bd"/>
</dbReference>
<dbReference type="InterPro" id="IPR010204">
    <property type="entry name" value="NqrC"/>
</dbReference>
<keyword evidence="6 16" id="KW-0288">FMN</keyword>
<keyword evidence="2 16" id="KW-1003">Cell membrane</keyword>
<keyword evidence="3" id="KW-0997">Cell inner membrane</keyword>
<evidence type="ECO:0000256" key="7">
    <source>
        <dbReference type="ARBA" id="ARBA00022692"/>
    </source>
</evidence>
<evidence type="ECO:0000256" key="14">
    <source>
        <dbReference type="ARBA" id="ARBA00023136"/>
    </source>
</evidence>
<evidence type="ECO:0000256" key="10">
    <source>
        <dbReference type="ARBA" id="ARBA00023027"/>
    </source>
</evidence>
<evidence type="ECO:0000256" key="8">
    <source>
        <dbReference type="ARBA" id="ARBA00022967"/>
    </source>
</evidence>
<evidence type="ECO:0000259" key="18">
    <source>
        <dbReference type="SMART" id="SM00900"/>
    </source>
</evidence>
<dbReference type="Pfam" id="PF04205">
    <property type="entry name" value="FMN_bind"/>
    <property type="match status" value="1"/>
</dbReference>
<evidence type="ECO:0000256" key="1">
    <source>
        <dbReference type="ARBA" id="ARBA00022448"/>
    </source>
</evidence>
<comment type="cofactor">
    <cofactor evidence="16 17">
        <name>FMN</name>
        <dbReference type="ChEBI" id="CHEBI:58210"/>
    </cofactor>
</comment>
<evidence type="ECO:0000256" key="2">
    <source>
        <dbReference type="ARBA" id="ARBA00022475"/>
    </source>
</evidence>
<dbReference type="EMBL" id="BAABJX010000029">
    <property type="protein sequence ID" value="GAA4833850.1"/>
    <property type="molecule type" value="Genomic_DNA"/>
</dbReference>
<keyword evidence="8 16" id="KW-1278">Translocase</keyword>